<evidence type="ECO:0000313" key="1">
    <source>
        <dbReference type="EMBL" id="WUQ84714.1"/>
    </source>
</evidence>
<dbReference type="RefSeq" id="WP_328955546.1">
    <property type="nucleotide sequence ID" value="NZ_CP108110.1"/>
</dbReference>
<dbReference type="EMBL" id="CP108110">
    <property type="protein sequence ID" value="WUQ84714.1"/>
    <property type="molecule type" value="Genomic_DNA"/>
</dbReference>
<name>A0ABZ1U1K2_9ACTN</name>
<reference evidence="1" key="1">
    <citation type="submission" date="2022-10" db="EMBL/GenBank/DDBJ databases">
        <title>The complete genomes of actinobacterial strains from the NBC collection.</title>
        <authorList>
            <person name="Joergensen T.S."/>
            <person name="Alvarez Arevalo M."/>
            <person name="Sterndorff E.B."/>
            <person name="Faurdal D."/>
            <person name="Vuksanovic O."/>
            <person name="Mourched A.-S."/>
            <person name="Charusanti P."/>
            <person name="Shaw S."/>
            <person name="Blin K."/>
            <person name="Weber T."/>
        </authorList>
    </citation>
    <scope>NUCLEOTIDE SEQUENCE</scope>
    <source>
        <strain evidence="1">NBC_00222</strain>
    </source>
</reference>
<evidence type="ECO:0000313" key="2">
    <source>
        <dbReference type="Proteomes" id="UP001432222"/>
    </source>
</evidence>
<sequence>MLVGIDWPVLVERAAPGDLLRFRPEVAAELWSGDTDAVRFVTEVGVPFSNGLFRILEELAERRPDNPDWAFARPLTDALVETEHGRLRQLGELYGGFVFLNLDDGTIWVCDPDADEEYELIHRDISSLSYLVYKIEVEKPSPDERPTPYDWANAEECVREGMERWDDVPFGDDTQFWEAFMDSYHMT</sequence>
<dbReference type="Proteomes" id="UP001432222">
    <property type="component" value="Chromosome"/>
</dbReference>
<gene>
    <name evidence="1" type="ORF">OHA16_18120</name>
</gene>
<protein>
    <submittedName>
        <fullName evidence="1">SUKH-4 family immunity protein</fullName>
    </submittedName>
</protein>
<organism evidence="1 2">
    <name type="scientific">Kitasatospora purpeofusca</name>
    <dbReference type="NCBI Taxonomy" id="67352"/>
    <lineage>
        <taxon>Bacteria</taxon>
        <taxon>Bacillati</taxon>
        <taxon>Actinomycetota</taxon>
        <taxon>Actinomycetes</taxon>
        <taxon>Kitasatosporales</taxon>
        <taxon>Streptomycetaceae</taxon>
        <taxon>Kitasatospora</taxon>
    </lineage>
</organism>
<dbReference type="InterPro" id="IPR025851">
    <property type="entry name" value="SUKH-4"/>
</dbReference>
<proteinExistence type="predicted"/>
<dbReference type="Pfam" id="PF14435">
    <property type="entry name" value="SUKH-4"/>
    <property type="match status" value="1"/>
</dbReference>
<keyword evidence="2" id="KW-1185">Reference proteome</keyword>
<accession>A0ABZ1U1K2</accession>